<dbReference type="PANTHER" id="PTHR21064:SF5">
    <property type="entry name" value="SLR1880 PROTEIN"/>
    <property type="match status" value="1"/>
</dbReference>
<evidence type="ECO:0000313" key="2">
    <source>
        <dbReference type="EMBL" id="SKA03847.1"/>
    </source>
</evidence>
<evidence type="ECO:0000313" key="3">
    <source>
        <dbReference type="Proteomes" id="UP000190888"/>
    </source>
</evidence>
<dbReference type="EMBL" id="FUWH01000008">
    <property type="protein sequence ID" value="SKA03847.1"/>
    <property type="molecule type" value="Genomic_DNA"/>
</dbReference>
<dbReference type="PANTHER" id="PTHR21064">
    <property type="entry name" value="AMINOGLYCOSIDE PHOSPHOTRANSFERASE DOMAIN-CONTAINING PROTEIN-RELATED"/>
    <property type="match status" value="1"/>
</dbReference>
<dbReference type="SUPFAM" id="SSF56112">
    <property type="entry name" value="Protein kinase-like (PK-like)"/>
    <property type="match status" value="1"/>
</dbReference>
<keyword evidence="3" id="KW-1185">Reference proteome</keyword>
<reference evidence="2 3" key="1">
    <citation type="submission" date="2017-02" db="EMBL/GenBank/DDBJ databases">
        <authorList>
            <person name="Peterson S.W."/>
        </authorList>
    </citation>
    <scope>NUCLEOTIDE SEQUENCE [LARGE SCALE GENOMIC DNA]</scope>
    <source>
        <strain evidence="2 3">DSM 22335</strain>
    </source>
</reference>
<dbReference type="InterPro" id="IPR002575">
    <property type="entry name" value="Aminoglycoside_PTrfase"/>
</dbReference>
<protein>
    <submittedName>
        <fullName evidence="2">Ser/Thr protein kinase RdoA involved in Cpx stress response, MazF antagonist</fullName>
    </submittedName>
</protein>
<dbReference type="OrthoDB" id="526037at2"/>
<keyword evidence="2" id="KW-0418">Kinase</keyword>
<dbReference type="AlphaFoldDB" id="A0A1T4QJN7"/>
<keyword evidence="2" id="KW-0808">Transferase</keyword>
<dbReference type="Gene3D" id="3.90.1200.10">
    <property type="match status" value="1"/>
</dbReference>
<proteinExistence type="predicted"/>
<evidence type="ECO:0000259" key="1">
    <source>
        <dbReference type="Pfam" id="PF01636"/>
    </source>
</evidence>
<dbReference type="Proteomes" id="UP000190888">
    <property type="component" value="Unassembled WGS sequence"/>
</dbReference>
<dbReference type="Pfam" id="PF01636">
    <property type="entry name" value="APH"/>
    <property type="match status" value="1"/>
</dbReference>
<feature type="domain" description="Aminoglycoside phosphotransferase" evidence="1">
    <location>
        <begin position="16"/>
        <end position="248"/>
    </location>
</feature>
<dbReference type="RefSeq" id="WP_078832090.1">
    <property type="nucleotide sequence ID" value="NZ_FUWH01000008.1"/>
</dbReference>
<dbReference type="InterPro" id="IPR050249">
    <property type="entry name" value="Pseudomonas-type_ThrB"/>
</dbReference>
<dbReference type="InterPro" id="IPR011009">
    <property type="entry name" value="Kinase-like_dom_sf"/>
</dbReference>
<dbReference type="GO" id="GO:0016301">
    <property type="term" value="F:kinase activity"/>
    <property type="evidence" value="ECO:0007669"/>
    <property type="project" value="UniProtKB-KW"/>
</dbReference>
<organism evidence="2 3">
    <name type="scientific">Sediminibacterium ginsengisoli</name>
    <dbReference type="NCBI Taxonomy" id="413434"/>
    <lineage>
        <taxon>Bacteria</taxon>
        <taxon>Pseudomonadati</taxon>
        <taxon>Bacteroidota</taxon>
        <taxon>Chitinophagia</taxon>
        <taxon>Chitinophagales</taxon>
        <taxon>Chitinophagaceae</taxon>
        <taxon>Sediminibacterium</taxon>
    </lineage>
</organism>
<accession>A0A1T4QJN7</accession>
<gene>
    <name evidence="2" type="ORF">SAMN04488132_108169</name>
</gene>
<dbReference type="STRING" id="413434.SAMN04488132_108169"/>
<name>A0A1T4QJN7_9BACT</name>
<sequence>MDPVLNAYFPERTFVITPYGSGLINHTWKVTAGEEVYILQRVNTSVFSQPEKIAFNIAAIGEYLADHAPDYFFVLPVAALSGSGLVTDEAGHCYRLFPFVAGSRSIDVVQHAAQAYEAAKQFGMFTKMLSGFNMGSLKETLPDFHNLSLRYKQFEQAVETGNGDRKKKSLDAITYLQAQRKLETFFADIISNPSFRKRVTHHDTKISNVLFDADDKAICVIDLDTVMPGYFISDVGDMMRTYLSPAGEDETALSLVQVRKDIFRAIVQGYLEEMRDELSAAEKACFVYAGQFMIYMQALRFLADYLQNDRYYTTRYEDHNYNRALNQIRLLQLLQEEEDALQSIVADYL</sequence>